<keyword evidence="1" id="KW-0812">Transmembrane</keyword>
<feature type="transmembrane region" description="Helical" evidence="1">
    <location>
        <begin position="12"/>
        <end position="29"/>
    </location>
</feature>
<dbReference type="EMBL" id="CP047121">
    <property type="protein sequence ID" value="QHB53226.1"/>
    <property type="molecule type" value="Genomic_DNA"/>
</dbReference>
<protein>
    <submittedName>
        <fullName evidence="2">Uncharacterized protein</fullName>
    </submittedName>
</protein>
<evidence type="ECO:0000313" key="2">
    <source>
        <dbReference type="EMBL" id="QHB53226.1"/>
    </source>
</evidence>
<evidence type="ECO:0000256" key="1">
    <source>
        <dbReference type="SAM" id="Phobius"/>
    </source>
</evidence>
<keyword evidence="1" id="KW-0472">Membrane</keyword>
<feature type="transmembrane region" description="Helical" evidence="1">
    <location>
        <begin position="35"/>
        <end position="55"/>
    </location>
</feature>
<accession>A0A6P1E743</accession>
<reference evidence="2 3" key="1">
    <citation type="submission" date="2019-12" db="EMBL/GenBank/DDBJ databases">
        <title>Lactobacillus hilgardii FLUB.</title>
        <authorList>
            <person name="Gustaw K."/>
        </authorList>
    </citation>
    <scope>NUCLEOTIDE SEQUENCE [LARGE SCALE GENOMIC DNA]</scope>
    <source>
        <strain evidence="2 3">FLUB</strain>
    </source>
</reference>
<keyword evidence="1" id="KW-1133">Transmembrane helix</keyword>
<sequence>MFNKYFFKDAHFWIGLIIAYLNRNIFIHVSILNPLWIIDLLLFIAGVYLVISSLLNKKKYKFVK</sequence>
<evidence type="ECO:0000313" key="3">
    <source>
        <dbReference type="Proteomes" id="UP000465035"/>
    </source>
</evidence>
<proteinExistence type="predicted"/>
<gene>
    <name evidence="2" type="ORF">GQR93_14030</name>
</gene>
<dbReference type="Proteomes" id="UP000465035">
    <property type="component" value="Chromosome"/>
</dbReference>
<name>A0A6P1E743_LENHI</name>
<dbReference type="AlphaFoldDB" id="A0A6P1E743"/>
<organism evidence="2 3">
    <name type="scientific">Lentilactobacillus hilgardii</name>
    <name type="common">Lactobacillus hilgardii</name>
    <dbReference type="NCBI Taxonomy" id="1588"/>
    <lineage>
        <taxon>Bacteria</taxon>
        <taxon>Bacillati</taxon>
        <taxon>Bacillota</taxon>
        <taxon>Bacilli</taxon>
        <taxon>Lactobacillales</taxon>
        <taxon>Lactobacillaceae</taxon>
        <taxon>Lentilactobacillus</taxon>
    </lineage>
</organism>